<evidence type="ECO:0000313" key="2">
    <source>
        <dbReference type="Proteomes" id="UP000468531"/>
    </source>
</evidence>
<gene>
    <name evidence="1" type="ORF">FNJ47_14125</name>
</gene>
<organism evidence="1 2">
    <name type="scientific">Bradyrhizobium uaiense</name>
    <dbReference type="NCBI Taxonomy" id="2594946"/>
    <lineage>
        <taxon>Bacteria</taxon>
        <taxon>Pseudomonadati</taxon>
        <taxon>Pseudomonadota</taxon>
        <taxon>Alphaproteobacteria</taxon>
        <taxon>Hyphomicrobiales</taxon>
        <taxon>Nitrobacteraceae</taxon>
        <taxon>Bradyrhizobium</taxon>
    </lineage>
</organism>
<reference evidence="1 2" key="1">
    <citation type="journal article" date="2020" name="Arch. Microbiol.">
        <title>Bradyrhizobium uaiense sp. nov., a new highly efficient cowpea symbiont.</title>
        <authorList>
            <person name="Cabral Michel D."/>
            <person name="Azarias Guimaraes A."/>
            <person name="Martins da Costa E."/>
            <person name="Soares de Carvalho T."/>
            <person name="Balsanelli E."/>
            <person name="Willems A."/>
            <person name="Maltempi de Souza E."/>
            <person name="de Souza Moreira F.M."/>
        </authorList>
    </citation>
    <scope>NUCLEOTIDE SEQUENCE [LARGE SCALE GENOMIC DNA]</scope>
    <source>
        <strain evidence="1 2">UFLA 03-164</strain>
    </source>
</reference>
<comment type="caution">
    <text evidence="1">The sequence shown here is derived from an EMBL/GenBank/DDBJ whole genome shotgun (WGS) entry which is preliminary data.</text>
</comment>
<proteinExistence type="predicted"/>
<dbReference type="EMBL" id="VKHP01000046">
    <property type="protein sequence ID" value="NEU96946.1"/>
    <property type="molecule type" value="Genomic_DNA"/>
</dbReference>
<sequence>MASIIASGTVHVAVQNDVGNHAINGKDVEKMTESSLVFLSVRSGTPDGVNPPATCFPQGYGPLFNAAVTLKGKGYFNLVVAAVKPNGWNVPDLPVDWIVVG</sequence>
<protein>
    <submittedName>
        <fullName evidence="1">Uncharacterized protein</fullName>
    </submittedName>
</protein>
<keyword evidence="2" id="KW-1185">Reference proteome</keyword>
<evidence type="ECO:0000313" key="1">
    <source>
        <dbReference type="EMBL" id="NEU96946.1"/>
    </source>
</evidence>
<name>A0A6P1BEI6_9BRAD</name>
<dbReference type="Proteomes" id="UP000468531">
    <property type="component" value="Unassembled WGS sequence"/>
</dbReference>
<dbReference type="RefSeq" id="WP_163153918.1">
    <property type="nucleotide sequence ID" value="NZ_VKHP01000046.1"/>
</dbReference>
<accession>A0A6P1BEI6</accession>
<dbReference type="AlphaFoldDB" id="A0A6P1BEI6"/>